<dbReference type="EMBL" id="BMDA01000001">
    <property type="protein sequence ID" value="GGH31758.1"/>
    <property type="molecule type" value="Genomic_DNA"/>
</dbReference>
<dbReference type="Proteomes" id="UP000013200">
    <property type="component" value="Unassembled WGS sequence"/>
</dbReference>
<dbReference type="PROSITE" id="PS00041">
    <property type="entry name" value="HTH_ARAC_FAMILY_1"/>
    <property type="match status" value="1"/>
</dbReference>
<gene>
    <name evidence="6" type="primary">ybbB</name>
    <name evidence="5" type="ORF">F888_02051</name>
    <name evidence="6" type="ORF">GCM10007354_12640</name>
</gene>
<dbReference type="SMART" id="SM00342">
    <property type="entry name" value="HTH_ARAC"/>
    <property type="match status" value="1"/>
</dbReference>
<evidence type="ECO:0000313" key="8">
    <source>
        <dbReference type="Proteomes" id="UP000652691"/>
    </source>
</evidence>
<dbReference type="SUPFAM" id="SSF46689">
    <property type="entry name" value="Homeodomain-like"/>
    <property type="match status" value="2"/>
</dbReference>
<keyword evidence="1" id="KW-0805">Transcription regulation</keyword>
<dbReference type="Gene3D" id="3.30.450.20">
    <property type="entry name" value="PAS domain"/>
    <property type="match status" value="1"/>
</dbReference>
<evidence type="ECO:0000313" key="6">
    <source>
        <dbReference type="EMBL" id="GGH31758.1"/>
    </source>
</evidence>
<organism evidence="5 7">
    <name type="scientific">Acinetobacter courvalinii</name>
    <dbReference type="NCBI Taxonomy" id="280147"/>
    <lineage>
        <taxon>Bacteria</taxon>
        <taxon>Pseudomonadati</taxon>
        <taxon>Pseudomonadota</taxon>
        <taxon>Gammaproteobacteria</taxon>
        <taxon>Moraxellales</taxon>
        <taxon>Moraxellaceae</taxon>
        <taxon>Acinetobacter</taxon>
    </lineage>
</organism>
<dbReference type="InterPro" id="IPR018062">
    <property type="entry name" value="HTH_AraC-typ_CS"/>
</dbReference>
<comment type="caution">
    <text evidence="5">The sequence shown here is derived from an EMBL/GenBank/DDBJ whole genome shotgun (WGS) entry which is preliminary data.</text>
</comment>
<protein>
    <submittedName>
        <fullName evidence="6">AraC family transcriptional regulator</fullName>
    </submittedName>
</protein>
<dbReference type="PATRIC" id="fig|1217698.3.peg.1993"/>
<keyword evidence="3" id="KW-0804">Transcription</keyword>
<reference evidence="6 8" key="2">
    <citation type="journal article" date="2014" name="Int. J. Syst. Evol. Microbiol.">
        <title>Complete genome sequence of Corynebacterium casei LMG S-19264T (=DSM 44701T), isolated from a smear-ripened cheese.</title>
        <authorList>
            <consortium name="US DOE Joint Genome Institute (JGI-PGF)"/>
            <person name="Walter F."/>
            <person name="Albersmeier A."/>
            <person name="Kalinowski J."/>
            <person name="Ruckert C."/>
        </authorList>
    </citation>
    <scope>NUCLEOTIDE SEQUENCE [LARGE SCALE GENOMIC DNA]</scope>
    <source>
        <strain evidence="6 8">CCM 8635</strain>
    </source>
</reference>
<dbReference type="Pfam" id="PF08448">
    <property type="entry name" value="PAS_4"/>
    <property type="match status" value="1"/>
</dbReference>
<dbReference type="STRING" id="1217698.F888_02051"/>
<dbReference type="GeneID" id="80103831"/>
<dbReference type="RefSeq" id="WP_005285475.1">
    <property type="nucleotide sequence ID" value="NZ_BMDA01000001.1"/>
</dbReference>
<dbReference type="InterPro" id="IPR020449">
    <property type="entry name" value="Tscrpt_reg_AraC-type_HTH"/>
</dbReference>
<evidence type="ECO:0000256" key="3">
    <source>
        <dbReference type="ARBA" id="ARBA00023163"/>
    </source>
</evidence>
<keyword evidence="7" id="KW-1185">Reference proteome</keyword>
<dbReference type="InterPro" id="IPR009057">
    <property type="entry name" value="Homeodomain-like_sf"/>
</dbReference>
<dbReference type="HOGENOM" id="CLU_077604_0_0_6"/>
<dbReference type="Gene3D" id="1.10.10.60">
    <property type="entry name" value="Homeodomain-like"/>
    <property type="match status" value="1"/>
</dbReference>
<dbReference type="GO" id="GO:0043565">
    <property type="term" value="F:sequence-specific DNA binding"/>
    <property type="evidence" value="ECO:0007669"/>
    <property type="project" value="InterPro"/>
</dbReference>
<feature type="domain" description="HTH araC/xylS-type" evidence="4">
    <location>
        <begin position="149"/>
        <end position="246"/>
    </location>
</feature>
<dbReference type="Proteomes" id="UP000652691">
    <property type="component" value="Unassembled WGS sequence"/>
</dbReference>
<dbReference type="GO" id="GO:0003700">
    <property type="term" value="F:DNA-binding transcription factor activity"/>
    <property type="evidence" value="ECO:0007669"/>
    <property type="project" value="InterPro"/>
</dbReference>
<evidence type="ECO:0000256" key="2">
    <source>
        <dbReference type="ARBA" id="ARBA00023125"/>
    </source>
</evidence>
<dbReference type="InterPro" id="IPR018060">
    <property type="entry name" value="HTH_AraC"/>
</dbReference>
<evidence type="ECO:0000313" key="5">
    <source>
        <dbReference type="EMBL" id="ENX37871.1"/>
    </source>
</evidence>
<evidence type="ECO:0000259" key="4">
    <source>
        <dbReference type="PROSITE" id="PS01124"/>
    </source>
</evidence>
<dbReference type="PANTHER" id="PTHR43280:SF28">
    <property type="entry name" value="HTH-TYPE TRANSCRIPTIONAL ACTIVATOR RHAS"/>
    <property type="match status" value="1"/>
</dbReference>
<dbReference type="InterPro" id="IPR013656">
    <property type="entry name" value="PAS_4"/>
</dbReference>
<name>N9R6B6_9GAMM</name>
<dbReference type="EMBL" id="APSA01000006">
    <property type="protein sequence ID" value="ENX37871.1"/>
    <property type="molecule type" value="Genomic_DNA"/>
</dbReference>
<dbReference type="PRINTS" id="PR00032">
    <property type="entry name" value="HTHARAC"/>
</dbReference>
<accession>N9R6B6</accession>
<evidence type="ECO:0000256" key="1">
    <source>
        <dbReference type="ARBA" id="ARBA00023015"/>
    </source>
</evidence>
<dbReference type="Pfam" id="PF12833">
    <property type="entry name" value="HTH_18"/>
    <property type="match status" value="1"/>
</dbReference>
<proteinExistence type="predicted"/>
<reference evidence="5 7" key="1">
    <citation type="submission" date="2013-02" db="EMBL/GenBank/DDBJ databases">
        <title>The Genome Sequence of Acinetobacter sp. NIPH 3623.</title>
        <authorList>
            <consortium name="The Broad Institute Genome Sequencing Platform"/>
            <consortium name="The Broad Institute Genome Sequencing Center for Infectious Disease"/>
            <person name="Cerqueira G."/>
            <person name="Feldgarden M."/>
            <person name="Courvalin P."/>
            <person name="Perichon B."/>
            <person name="Grillot-Courvalin C."/>
            <person name="Clermont D."/>
            <person name="Rocha E."/>
            <person name="Yoon E.-J."/>
            <person name="Nemec A."/>
            <person name="Walker B."/>
            <person name="Young S.K."/>
            <person name="Zeng Q."/>
            <person name="Gargeya S."/>
            <person name="Fitzgerald M."/>
            <person name="Haas B."/>
            <person name="Abouelleil A."/>
            <person name="Alvarado L."/>
            <person name="Arachchi H.M."/>
            <person name="Berlin A.M."/>
            <person name="Chapman S.B."/>
            <person name="Dewar J."/>
            <person name="Goldberg J."/>
            <person name="Griggs A."/>
            <person name="Gujja S."/>
            <person name="Hansen M."/>
            <person name="Howarth C."/>
            <person name="Imamovic A."/>
            <person name="Larimer J."/>
            <person name="McCowan C."/>
            <person name="Murphy C."/>
            <person name="Neiman D."/>
            <person name="Pearson M."/>
            <person name="Priest M."/>
            <person name="Roberts A."/>
            <person name="Saif S."/>
            <person name="Shea T."/>
            <person name="Sisk P."/>
            <person name="Sykes S."/>
            <person name="Wortman J."/>
            <person name="Nusbaum C."/>
            <person name="Birren B."/>
        </authorList>
    </citation>
    <scope>NUCLEOTIDE SEQUENCE [LARGE SCALE GENOMIC DNA]</scope>
    <source>
        <strain evidence="5 7">NIPH 3623</strain>
    </source>
</reference>
<dbReference type="AlphaFoldDB" id="N9R6B6"/>
<dbReference type="PANTHER" id="PTHR43280">
    <property type="entry name" value="ARAC-FAMILY TRANSCRIPTIONAL REGULATOR"/>
    <property type="match status" value="1"/>
</dbReference>
<sequence>MSLAHIPQLTSTLDDFLKNLENIEPLFDALSSVVFFIKNTEARYVFVNRTLVNRCGLKEKAALLGKTSEEVFPHSLGKIYTSQDLQVIRRGKKLSEQLELHLYAKNQSGWCLTYKEPLFDPAGKLVGIAGISNDLNVPENTHPAFYKMVQVEEYIKKNYAETITLAHLTAIAGVSVAQLERYCKKIYHLTPRQMISKIRLQVATELLATDLAITEIGLRCGYTDHSAFCRQFKLHTGMSPTLFRGTYKATKSYGKLINES</sequence>
<evidence type="ECO:0000313" key="7">
    <source>
        <dbReference type="Proteomes" id="UP000013200"/>
    </source>
</evidence>
<keyword evidence="2" id="KW-0238">DNA-binding</keyword>
<dbReference type="SUPFAM" id="SSF55785">
    <property type="entry name" value="PYP-like sensor domain (PAS domain)"/>
    <property type="match status" value="1"/>
</dbReference>
<reference evidence="6" key="3">
    <citation type="submission" date="2024-03" db="EMBL/GenBank/DDBJ databases">
        <authorList>
            <person name="Sun Q."/>
            <person name="Sedlacek I."/>
        </authorList>
    </citation>
    <scope>NUCLEOTIDE SEQUENCE</scope>
    <source>
        <strain evidence="6">CCM 8635</strain>
    </source>
</reference>
<dbReference type="PROSITE" id="PS01124">
    <property type="entry name" value="HTH_ARAC_FAMILY_2"/>
    <property type="match status" value="1"/>
</dbReference>
<dbReference type="InterPro" id="IPR035965">
    <property type="entry name" value="PAS-like_dom_sf"/>
</dbReference>